<accession>A0A1R4GH86</accession>
<proteinExistence type="predicted"/>
<gene>
    <name evidence="1" type="ORF">CZ674_12035</name>
</gene>
<dbReference type="EMBL" id="FUHU01000044">
    <property type="protein sequence ID" value="SJM67539.1"/>
    <property type="molecule type" value="Genomic_DNA"/>
</dbReference>
<keyword evidence="2" id="KW-1185">Reference proteome</keyword>
<evidence type="ECO:0000313" key="2">
    <source>
        <dbReference type="Proteomes" id="UP000195787"/>
    </source>
</evidence>
<evidence type="ECO:0000313" key="1">
    <source>
        <dbReference type="EMBL" id="SJM67539.1"/>
    </source>
</evidence>
<reference evidence="1 2" key="1">
    <citation type="submission" date="2017-02" db="EMBL/GenBank/DDBJ databases">
        <authorList>
            <person name="Peterson S.W."/>
        </authorList>
    </citation>
    <scope>NUCLEOTIDE SEQUENCE [LARGE SCALE GENOMIC DNA]</scope>
    <source>
        <strain evidence="1 2">LMG 22410</strain>
    </source>
</reference>
<dbReference type="AlphaFoldDB" id="A0A1R4GH86"/>
<sequence>MVSFVVSALNWAFSASRRATRCSSGSLGSAVLGVGADRNGLSVSVPSAAVFFPLPWVSSHCRSVPRTIPRSSAIPRSVAPGVDSYRSTACWRNSSE</sequence>
<name>A0A1R4GH86_9MICO</name>
<protein>
    <submittedName>
        <fullName evidence="1">Uncharacterized protein</fullName>
    </submittedName>
</protein>
<dbReference type="Proteomes" id="UP000195787">
    <property type="component" value="Unassembled WGS sequence"/>
</dbReference>
<organism evidence="1 2">
    <name type="scientific">Agrococcus casei LMG 22410</name>
    <dbReference type="NCBI Taxonomy" id="1255656"/>
    <lineage>
        <taxon>Bacteria</taxon>
        <taxon>Bacillati</taxon>
        <taxon>Actinomycetota</taxon>
        <taxon>Actinomycetes</taxon>
        <taxon>Micrococcales</taxon>
        <taxon>Microbacteriaceae</taxon>
        <taxon>Agrococcus</taxon>
    </lineage>
</organism>